<name>I2GLQ1_9BACT</name>
<dbReference type="eggNOG" id="ENOG50309X8">
    <property type="taxonomic scope" value="Bacteria"/>
</dbReference>
<evidence type="ECO:0000313" key="2">
    <source>
        <dbReference type="EMBL" id="CCH54827.1"/>
    </source>
</evidence>
<dbReference type="Proteomes" id="UP000009309">
    <property type="component" value="Unassembled WGS sequence"/>
</dbReference>
<dbReference type="RefSeq" id="WP_009283403.1">
    <property type="nucleotide sequence ID" value="NZ_CAIT01000007.1"/>
</dbReference>
<dbReference type="STRING" id="1185876.BN8_04035"/>
<dbReference type="OrthoDB" id="6385145at2"/>
<feature type="chain" id="PRO_5003659035" description="Twin-arginine translocation pathway signal" evidence="1">
    <location>
        <begin position="25"/>
        <end position="179"/>
    </location>
</feature>
<reference evidence="2 3" key="1">
    <citation type="journal article" date="2012" name="J. Bacteriol.">
        <title>Genome Sequence of the Filamentous Bacterium Fibrisoma limi BUZ 3T.</title>
        <authorList>
            <person name="Filippini M."/>
            <person name="Qi W."/>
            <person name="Jaenicke S."/>
            <person name="Goesmann A."/>
            <person name="Smits T.H."/>
            <person name="Bagheri H.C."/>
        </authorList>
    </citation>
    <scope>NUCLEOTIDE SEQUENCE [LARGE SCALE GENOMIC DNA]</scope>
    <source>
        <strain evidence="3">BUZ 3T</strain>
    </source>
</reference>
<dbReference type="Pfam" id="PF13618">
    <property type="entry name" value="Gluconate_2-dh3"/>
    <property type="match status" value="1"/>
</dbReference>
<dbReference type="AlphaFoldDB" id="I2GLQ1"/>
<dbReference type="InterPro" id="IPR027056">
    <property type="entry name" value="Gluconate_2DH_su3"/>
</dbReference>
<gene>
    <name evidence="2" type="ORF">BN8_04035</name>
</gene>
<protein>
    <recommendedName>
        <fullName evidence="4">Twin-arginine translocation pathway signal</fullName>
    </recommendedName>
</protein>
<sequence>MQRRSVLKNLAIGVGGLISLPAWASNWTPDSIGNVSIVSFNEEALLGELVETFIPQTDTPGAKSLGVHQFVLRIIRDCYGQSALTTLQQGLGLTDATAQQTYSKGFMECDAAQRKDVLTKLSASTDPVGKPFVDMVKGLTIRGYTNSEFYLVNVQKYVMAPGYYHGCVPVQKIAVNGTR</sequence>
<dbReference type="EMBL" id="CAIT01000007">
    <property type="protein sequence ID" value="CCH54827.1"/>
    <property type="molecule type" value="Genomic_DNA"/>
</dbReference>
<accession>I2GLQ1</accession>
<evidence type="ECO:0000256" key="1">
    <source>
        <dbReference type="SAM" id="SignalP"/>
    </source>
</evidence>
<organism evidence="2 3">
    <name type="scientific">Fibrisoma limi BUZ 3</name>
    <dbReference type="NCBI Taxonomy" id="1185876"/>
    <lineage>
        <taxon>Bacteria</taxon>
        <taxon>Pseudomonadati</taxon>
        <taxon>Bacteroidota</taxon>
        <taxon>Cytophagia</taxon>
        <taxon>Cytophagales</taxon>
        <taxon>Spirosomataceae</taxon>
        <taxon>Fibrisoma</taxon>
    </lineage>
</organism>
<keyword evidence="1" id="KW-0732">Signal</keyword>
<proteinExistence type="predicted"/>
<keyword evidence="3" id="KW-1185">Reference proteome</keyword>
<comment type="caution">
    <text evidence="2">The sequence shown here is derived from an EMBL/GenBank/DDBJ whole genome shotgun (WGS) entry which is preliminary data.</text>
</comment>
<feature type="signal peptide" evidence="1">
    <location>
        <begin position="1"/>
        <end position="24"/>
    </location>
</feature>
<evidence type="ECO:0000313" key="3">
    <source>
        <dbReference type="Proteomes" id="UP000009309"/>
    </source>
</evidence>
<evidence type="ECO:0008006" key="4">
    <source>
        <dbReference type="Google" id="ProtNLM"/>
    </source>
</evidence>